<dbReference type="Pfam" id="PF00176">
    <property type="entry name" value="SNF2-rel_dom"/>
    <property type="match status" value="1"/>
</dbReference>
<evidence type="ECO:0000256" key="4">
    <source>
        <dbReference type="SAM" id="MobiDB-lite"/>
    </source>
</evidence>
<dbReference type="Proteomes" id="UP000195602">
    <property type="component" value="Unassembled WGS sequence"/>
</dbReference>
<dbReference type="PANTHER" id="PTHR45626">
    <property type="entry name" value="TRANSCRIPTION TERMINATION FACTOR 2-RELATED"/>
    <property type="match status" value="1"/>
</dbReference>
<dbReference type="InterPro" id="IPR000330">
    <property type="entry name" value="SNF2_N"/>
</dbReference>
<evidence type="ECO:0000256" key="2">
    <source>
        <dbReference type="ARBA" id="ARBA00022801"/>
    </source>
</evidence>
<dbReference type="GO" id="GO:0016787">
    <property type="term" value="F:hydrolase activity"/>
    <property type="evidence" value="ECO:0007669"/>
    <property type="project" value="UniProtKB-KW"/>
</dbReference>
<evidence type="ECO:0000256" key="3">
    <source>
        <dbReference type="ARBA" id="ARBA00022840"/>
    </source>
</evidence>
<dbReference type="GO" id="GO:0006281">
    <property type="term" value="P:DNA repair"/>
    <property type="evidence" value="ECO:0007669"/>
    <property type="project" value="TreeGrafter"/>
</dbReference>
<dbReference type="CDD" id="cd18008">
    <property type="entry name" value="DEXDc_SHPRH-like"/>
    <property type="match status" value="1"/>
</dbReference>
<evidence type="ECO:0000313" key="7">
    <source>
        <dbReference type="Proteomes" id="UP000195602"/>
    </source>
</evidence>
<proteinExistence type="predicted"/>
<sequence length="1206" mass="136197">MDNYIRVTHIANGLDNLIPVGTLHISGLPSSDFAFSGVQAQPGGWNWLDADFLHHHFAASFHPVIASLVSLLRLRFAVATYRPVFVSLSPAHGSILIFRVRLFMVPADIDGARFLRSWQRQWSEKYLASTFKRSWFSLVNVLDYSEKTWRDSRRHVSLAEIGSLLLIPFASQGKSSGPDPFHIGRWKDGSAFSPSLAKKPSSLEEIVQRIYNSIPPPDVSGYQIRPMPKTAQVPTSEEVVVSLAKKRTKALPGVRTTLYPYQINSLCKMYEKETTSQREPVPNFLSFRSPLNSTYYFDTLNPAFYSNPELYVKPRGGILAENMGLGKTLICLSLVCLTKYDVSIIPEDMILHDEQARGSNKIPSLCDVSIDTINKNSLPWKFYEEDIPSSVVEKLKHNPGSFKISINHGKSQWSERTKSKKIQPTSKSLYLCGTTLIIVPENLFHQWNSELKKHIDDNYLHKLFVSDRFKKPIVLPSSIYTDCLPQDPKELIQYDLVVITSAAFAKQDLDRTALAHVYWKRLIIDEGHSMGSKSSNISVLCSALQTERRWVVTGTPTPGLTNLHMDEDESGHNTHTKKTRKYVVKKAFNVKEDLVKLGNLVGNYFKIEPFFSQPRLWSSAIVKNLASSGFSSEMSLRTLLSSLMVRHSLANVESDLSLPQLHHEAVLLAPSNQNKLAINLFNAVLAVNAVSSEREGSDYMFDPANRSQLRRLVTNLQLATFYWTGFKQSDVESLINVSKHCMEKQKSGGSQAFSQSDFLLLEKSISAAEEALHNPQWRTASMLHEMQYYVRGLPAAFSKAFSTGVSHHLAVFGAPQITALQEFFYKNRFMDMGDQALLEEKLDAAAKPFWKSYWSDATQRESTKFKKQESAHDFDVHFLTDETAQEANTMYKLSPSKKTKVSPKRNSTEEKMKSSIRVGAENSFPGQDIKKAEILGTASAKLSYLSSRLVEHQLEGVKSIVFFEFEDSAYYLAESLDILGVNYILYATFVGAGQRANNLSDFDDHDVEKNGGITLIMDLRLAAHGLTIISATRVYFTSPVWSRSVEAQAIKRAHRIGQKNEVFVETLVLKGTLEEEIYKRRQTDNAADSSVVDDLKMQQFFQKHEFLDFISDCEYCVFSSPSVGKLPPTEESDASYSLLRHRPTQSLSPDGAREWVMRLFNADNLEKFNSSKRQKVESEQLNKELVEGKAFSDVKRRKVVSKKVTF</sequence>
<dbReference type="EMBL" id="LYUB02000002">
    <property type="protein sequence ID" value="OVF10475.1"/>
    <property type="molecule type" value="Genomic_DNA"/>
</dbReference>
<feature type="domain" description="Helicase C-terminal" evidence="5">
    <location>
        <begin position="944"/>
        <end position="1098"/>
    </location>
</feature>
<feature type="region of interest" description="Disordered" evidence="4">
    <location>
        <begin position="894"/>
        <end position="915"/>
    </location>
</feature>
<dbReference type="PANTHER" id="PTHR45626:SF51">
    <property type="entry name" value="SNF2-RELATED DOMAIN-CONTAINING PROTEIN"/>
    <property type="match status" value="1"/>
</dbReference>
<dbReference type="Gene3D" id="3.40.50.300">
    <property type="entry name" value="P-loop containing nucleotide triphosphate hydrolases"/>
    <property type="match status" value="1"/>
</dbReference>
<protein>
    <submittedName>
        <fullName evidence="6">DNA repair protein</fullName>
    </submittedName>
</protein>
<dbReference type="AlphaFoldDB" id="A0AA91T3Z0"/>
<dbReference type="InterPro" id="IPR027417">
    <property type="entry name" value="P-loop_NTPase"/>
</dbReference>
<gene>
    <name evidence="6" type="ORF">A9F13_02g02948</name>
</gene>
<dbReference type="SUPFAM" id="SSF52540">
    <property type="entry name" value="P-loop containing nucleoside triphosphate hydrolases"/>
    <property type="match status" value="2"/>
</dbReference>
<organism evidence="6 7">
    <name type="scientific">Clavispora lusitaniae</name>
    <name type="common">Candida lusitaniae</name>
    <dbReference type="NCBI Taxonomy" id="36911"/>
    <lineage>
        <taxon>Eukaryota</taxon>
        <taxon>Fungi</taxon>
        <taxon>Dikarya</taxon>
        <taxon>Ascomycota</taxon>
        <taxon>Saccharomycotina</taxon>
        <taxon>Pichiomycetes</taxon>
        <taxon>Metschnikowiaceae</taxon>
        <taxon>Clavispora</taxon>
    </lineage>
</organism>
<evidence type="ECO:0000259" key="5">
    <source>
        <dbReference type="PROSITE" id="PS51194"/>
    </source>
</evidence>
<keyword evidence="3" id="KW-0067">ATP-binding</keyword>
<dbReference type="Gene3D" id="3.40.50.10810">
    <property type="entry name" value="Tandem AAA-ATPase domain"/>
    <property type="match status" value="1"/>
</dbReference>
<dbReference type="InterPro" id="IPR001650">
    <property type="entry name" value="Helicase_C-like"/>
</dbReference>
<reference evidence="6 7" key="1">
    <citation type="submission" date="2017-04" db="EMBL/GenBank/DDBJ databases">
        <title>Draft genome of the yeast Clavispora lusitaniae type strain CBS 6936.</title>
        <authorList>
            <person name="Durrens P."/>
            <person name="Klopp C."/>
            <person name="Biteau N."/>
            <person name="Fitton-Ouhabi V."/>
            <person name="Dementhon K."/>
            <person name="Accoceberry I."/>
            <person name="Sherman D.J."/>
            <person name="Noel T."/>
        </authorList>
    </citation>
    <scope>NUCLEOTIDE SEQUENCE [LARGE SCALE GENOMIC DNA]</scope>
    <source>
        <strain evidence="6 7">CBS 6936</strain>
    </source>
</reference>
<comment type="caution">
    <text evidence="6">The sequence shown here is derived from an EMBL/GenBank/DDBJ whole genome shotgun (WGS) entry which is preliminary data.</text>
</comment>
<dbReference type="CDD" id="cd18793">
    <property type="entry name" value="SF2_C_SNF"/>
    <property type="match status" value="1"/>
</dbReference>
<dbReference type="GO" id="GO:0005524">
    <property type="term" value="F:ATP binding"/>
    <property type="evidence" value="ECO:0007669"/>
    <property type="project" value="UniProtKB-KW"/>
</dbReference>
<dbReference type="InterPro" id="IPR038718">
    <property type="entry name" value="SNF2-like_sf"/>
</dbReference>
<dbReference type="Pfam" id="PF00271">
    <property type="entry name" value="Helicase_C"/>
    <property type="match status" value="1"/>
</dbReference>
<dbReference type="SMART" id="SM00487">
    <property type="entry name" value="DEXDc"/>
    <property type="match status" value="1"/>
</dbReference>
<evidence type="ECO:0000313" key="6">
    <source>
        <dbReference type="EMBL" id="OVF10475.1"/>
    </source>
</evidence>
<accession>A0AA91T3Z0</accession>
<dbReference type="InterPro" id="IPR049730">
    <property type="entry name" value="SNF2/RAD54-like_C"/>
</dbReference>
<dbReference type="GO" id="GO:0008094">
    <property type="term" value="F:ATP-dependent activity, acting on DNA"/>
    <property type="evidence" value="ECO:0007669"/>
    <property type="project" value="TreeGrafter"/>
</dbReference>
<dbReference type="PROSITE" id="PS51194">
    <property type="entry name" value="HELICASE_CTER"/>
    <property type="match status" value="1"/>
</dbReference>
<name>A0AA91T3Z0_CLALS</name>
<dbReference type="KEGG" id="clus:A9F13_02g02948"/>
<evidence type="ECO:0000256" key="1">
    <source>
        <dbReference type="ARBA" id="ARBA00022741"/>
    </source>
</evidence>
<dbReference type="GO" id="GO:0005634">
    <property type="term" value="C:nucleus"/>
    <property type="evidence" value="ECO:0007669"/>
    <property type="project" value="TreeGrafter"/>
</dbReference>
<dbReference type="InterPro" id="IPR014001">
    <property type="entry name" value="Helicase_ATP-bd"/>
</dbReference>
<keyword evidence="1" id="KW-0547">Nucleotide-binding</keyword>
<dbReference type="InterPro" id="IPR050628">
    <property type="entry name" value="SNF2_RAD54_helicase_TF"/>
</dbReference>
<keyword evidence="2" id="KW-0378">Hydrolase</keyword>